<dbReference type="InterPro" id="IPR015943">
    <property type="entry name" value="WD40/YVTN_repeat-like_dom_sf"/>
</dbReference>
<comment type="caution">
    <text evidence="1">The sequence shown here is derived from an EMBL/GenBank/DDBJ whole genome shotgun (WGS) entry which is preliminary data.</text>
</comment>
<evidence type="ECO:0000313" key="1">
    <source>
        <dbReference type="EMBL" id="CAL1527521.1"/>
    </source>
</evidence>
<protein>
    <submittedName>
        <fullName evidence="1">Uncharacterized protein</fullName>
    </submittedName>
</protein>
<dbReference type="Proteomes" id="UP001497497">
    <property type="component" value="Unassembled WGS sequence"/>
</dbReference>
<reference evidence="1 2" key="1">
    <citation type="submission" date="2024-04" db="EMBL/GenBank/DDBJ databases">
        <authorList>
            <consortium name="Genoscope - CEA"/>
            <person name="William W."/>
        </authorList>
    </citation>
    <scope>NUCLEOTIDE SEQUENCE [LARGE SCALE GENOMIC DNA]</scope>
</reference>
<dbReference type="Gene3D" id="2.130.10.10">
    <property type="entry name" value="YVTN repeat-like/Quinoprotein amine dehydrogenase"/>
    <property type="match status" value="1"/>
</dbReference>
<evidence type="ECO:0000313" key="2">
    <source>
        <dbReference type="Proteomes" id="UP001497497"/>
    </source>
</evidence>
<gene>
    <name evidence="1" type="ORF">GSLYS_00001698001</name>
</gene>
<accession>A0AAV2H2X1</accession>
<organism evidence="1 2">
    <name type="scientific">Lymnaea stagnalis</name>
    <name type="common">Great pond snail</name>
    <name type="synonym">Helix stagnalis</name>
    <dbReference type="NCBI Taxonomy" id="6523"/>
    <lineage>
        <taxon>Eukaryota</taxon>
        <taxon>Metazoa</taxon>
        <taxon>Spiralia</taxon>
        <taxon>Lophotrochozoa</taxon>
        <taxon>Mollusca</taxon>
        <taxon>Gastropoda</taxon>
        <taxon>Heterobranchia</taxon>
        <taxon>Euthyneura</taxon>
        <taxon>Panpulmonata</taxon>
        <taxon>Hygrophila</taxon>
        <taxon>Lymnaeoidea</taxon>
        <taxon>Lymnaeidae</taxon>
        <taxon>Lymnaea</taxon>
    </lineage>
</organism>
<dbReference type="SUPFAM" id="SSF50978">
    <property type="entry name" value="WD40 repeat-like"/>
    <property type="match status" value="1"/>
</dbReference>
<name>A0AAV2H2X1_LYMST</name>
<dbReference type="EMBL" id="CAXITT010000019">
    <property type="protein sequence ID" value="CAL1527521.1"/>
    <property type="molecule type" value="Genomic_DNA"/>
</dbReference>
<sequence length="341" mass="37053">MKMPVVSEIWKAKLDKPFNAMALAVIFRSSGLSFIVGCEDGMVRIYDLSAKHLDEKPKTVLETKSGPIQCLTVHDVTRFYHNDLIVGDSCGMLTVFCNRQILSRQSLSSDSIICSTVVEDNGGSPVIVCSNDSGVITGVQPTEELWRIDLNSLSNKNPSSIVKITCLLAIHITDATGNKRQYLLVADNAKRIHVISNGTLVSSLNAPTNITAMTQGRFIPANKLSLPSGQSLSSDAEQVALGSSSGSVYILHNLNITLDDYVNTKHPITNLCTLPQPENSTDLLLCSGHFSSLHLYRDGQLLMEYPTSDWVSNIATADIDDDGALEIIIGCMDRTVQALKI</sequence>
<keyword evidence="2" id="KW-1185">Reference proteome</keyword>
<dbReference type="AlphaFoldDB" id="A0AAV2H2X1"/>
<dbReference type="InterPro" id="IPR036322">
    <property type="entry name" value="WD40_repeat_dom_sf"/>
</dbReference>
<proteinExistence type="predicted"/>